<name>A0A2H0BRT2_9BACT</name>
<protein>
    <submittedName>
        <fullName evidence="1">Uncharacterized protein</fullName>
    </submittedName>
</protein>
<sequence length="59" mass="6822">MTHGWEKEKVIGTDAVIPRSRQQLEIVKSIKKRFESPLFDIKQLVQADISDLELEVAKE</sequence>
<dbReference type="EMBL" id="PCSZ01000067">
    <property type="protein sequence ID" value="PIP60385.1"/>
    <property type="molecule type" value="Genomic_DNA"/>
</dbReference>
<evidence type="ECO:0000313" key="1">
    <source>
        <dbReference type="EMBL" id="PIP60385.1"/>
    </source>
</evidence>
<evidence type="ECO:0000313" key="2">
    <source>
        <dbReference type="Proteomes" id="UP000231581"/>
    </source>
</evidence>
<comment type="caution">
    <text evidence="1">The sequence shown here is derived from an EMBL/GenBank/DDBJ whole genome shotgun (WGS) entry which is preliminary data.</text>
</comment>
<proteinExistence type="predicted"/>
<accession>A0A2H0BRT2</accession>
<reference evidence="1 2" key="1">
    <citation type="submission" date="2017-09" db="EMBL/GenBank/DDBJ databases">
        <title>Depth-based differentiation of microbial function through sediment-hosted aquifers and enrichment of novel symbionts in the deep terrestrial subsurface.</title>
        <authorList>
            <person name="Probst A.J."/>
            <person name="Ladd B."/>
            <person name="Jarett J.K."/>
            <person name="Geller-Mcgrath D.E."/>
            <person name="Sieber C.M."/>
            <person name="Emerson J.B."/>
            <person name="Anantharaman K."/>
            <person name="Thomas B.C."/>
            <person name="Malmstrom R."/>
            <person name="Stieglmeier M."/>
            <person name="Klingl A."/>
            <person name="Woyke T."/>
            <person name="Ryan C.M."/>
            <person name="Banfield J.F."/>
        </authorList>
    </citation>
    <scope>NUCLEOTIDE SEQUENCE [LARGE SCALE GENOMIC DNA]</scope>
    <source>
        <strain evidence="1">CG22_combo_CG10-13_8_21_14_all_47_17</strain>
    </source>
</reference>
<gene>
    <name evidence="1" type="ORF">COX00_03620</name>
</gene>
<organism evidence="1 2">
    <name type="scientific">Candidatus Uhrbacteria bacterium CG22_combo_CG10-13_8_21_14_all_47_17</name>
    <dbReference type="NCBI Taxonomy" id="1975041"/>
    <lineage>
        <taxon>Bacteria</taxon>
        <taxon>Candidatus Uhriibacteriota</taxon>
    </lineage>
</organism>
<dbReference type="AlphaFoldDB" id="A0A2H0BRT2"/>
<dbReference type="Proteomes" id="UP000231581">
    <property type="component" value="Unassembled WGS sequence"/>
</dbReference>